<evidence type="ECO:0000313" key="3">
    <source>
        <dbReference type="Proteomes" id="UP001630127"/>
    </source>
</evidence>
<name>A0ABD3AWM1_9GENT</name>
<dbReference type="PANTHER" id="PTHR42886:SF53">
    <property type="entry name" value="ALPHA_BETA-HYDROLASES SUPERFAMILY PROTEIN"/>
    <property type="match status" value="1"/>
</dbReference>
<evidence type="ECO:0000313" key="2">
    <source>
        <dbReference type="EMBL" id="KAL3535607.1"/>
    </source>
</evidence>
<dbReference type="InterPro" id="IPR022742">
    <property type="entry name" value="Hydrolase_4"/>
</dbReference>
<gene>
    <name evidence="2" type="ORF">ACH5RR_004068</name>
</gene>
<evidence type="ECO:0000259" key="1">
    <source>
        <dbReference type="Pfam" id="PF12146"/>
    </source>
</evidence>
<keyword evidence="3" id="KW-1185">Reference proteome</keyword>
<proteinExistence type="predicted"/>
<dbReference type="Gene3D" id="3.40.50.1820">
    <property type="entry name" value="alpha/beta hydrolase"/>
    <property type="match status" value="1"/>
</dbReference>
<dbReference type="AlphaFoldDB" id="A0ABD3AWM1"/>
<dbReference type="PANTHER" id="PTHR42886">
    <property type="entry name" value="RE40534P-RELATED"/>
    <property type="match status" value="1"/>
</dbReference>
<dbReference type="InterPro" id="IPR029058">
    <property type="entry name" value="AB_hydrolase_fold"/>
</dbReference>
<dbReference type="Proteomes" id="UP001630127">
    <property type="component" value="Unassembled WGS sequence"/>
</dbReference>
<protein>
    <recommendedName>
        <fullName evidence="1">Serine aminopeptidase S33 domain-containing protein</fullName>
    </recommendedName>
</protein>
<dbReference type="Pfam" id="PF12146">
    <property type="entry name" value="Hydrolase_4"/>
    <property type="match status" value="1"/>
</dbReference>
<dbReference type="EMBL" id="JBJUIK010000002">
    <property type="protein sequence ID" value="KAL3535607.1"/>
    <property type="molecule type" value="Genomic_DNA"/>
</dbReference>
<dbReference type="SUPFAM" id="SSF53474">
    <property type="entry name" value="alpha/beta-Hydrolases"/>
    <property type="match status" value="1"/>
</dbReference>
<comment type="caution">
    <text evidence="2">The sequence shown here is derived from an EMBL/GenBank/DDBJ whole genome shotgun (WGS) entry which is preliminary data.</text>
</comment>
<feature type="domain" description="Serine aminopeptidase S33" evidence="1">
    <location>
        <begin position="24"/>
        <end position="138"/>
    </location>
</feature>
<accession>A0ABD3AWM1</accession>
<reference evidence="2 3" key="1">
    <citation type="submission" date="2024-11" db="EMBL/GenBank/DDBJ databases">
        <title>A near-complete genome assembly of Cinchona calisaya.</title>
        <authorList>
            <person name="Lian D.C."/>
            <person name="Zhao X.W."/>
            <person name="Wei L."/>
        </authorList>
    </citation>
    <scope>NUCLEOTIDE SEQUENCE [LARGE SCALE GENOMIC DNA]</scope>
    <source>
        <tissue evidence="2">Nenye</tissue>
    </source>
</reference>
<organism evidence="2 3">
    <name type="scientific">Cinchona calisaya</name>
    <dbReference type="NCBI Taxonomy" id="153742"/>
    <lineage>
        <taxon>Eukaryota</taxon>
        <taxon>Viridiplantae</taxon>
        <taxon>Streptophyta</taxon>
        <taxon>Embryophyta</taxon>
        <taxon>Tracheophyta</taxon>
        <taxon>Spermatophyta</taxon>
        <taxon>Magnoliopsida</taxon>
        <taxon>eudicotyledons</taxon>
        <taxon>Gunneridae</taxon>
        <taxon>Pentapetalae</taxon>
        <taxon>asterids</taxon>
        <taxon>lamiids</taxon>
        <taxon>Gentianales</taxon>
        <taxon>Rubiaceae</taxon>
        <taxon>Cinchonoideae</taxon>
        <taxon>Cinchoneae</taxon>
        <taxon>Cinchona</taxon>
    </lineage>
</organism>
<sequence>MSIITHKKGDGKKIVGLLHETGSAQVVVLCHGFGSSKASPTIVKLANGLGKEKISAFRFDFSGNGESEGDFRYANYWIEVDDLRAVVQYFTHVRNRKIAAILGHSKGANVVLLYASKYHDVPKVVNVAARFDLKRGIADRFGEDFLERIKRDGYIVDVKNKSGKMVFFFFFWFFPRFQYYNHMVLTL</sequence>